<keyword evidence="1" id="KW-1133">Transmembrane helix</keyword>
<keyword evidence="1" id="KW-0472">Membrane</keyword>
<dbReference type="RefSeq" id="WP_377684255.1">
    <property type="nucleotide sequence ID" value="NZ_JBHMDZ010000003.1"/>
</dbReference>
<dbReference type="NCBIfam" id="NF038354">
    <property type="entry name" value="trnsprt_adja_43"/>
    <property type="match status" value="1"/>
</dbReference>
<evidence type="ECO:0000313" key="3">
    <source>
        <dbReference type="Proteomes" id="UP001243846"/>
    </source>
</evidence>
<organism evidence="2 3">
    <name type="scientific">Paracoccus cavernae</name>
    <dbReference type="NCBI Taxonomy" id="1571207"/>
    <lineage>
        <taxon>Bacteria</taxon>
        <taxon>Pseudomonadati</taxon>
        <taxon>Pseudomonadota</taxon>
        <taxon>Alphaproteobacteria</taxon>
        <taxon>Rhodobacterales</taxon>
        <taxon>Paracoccaceae</taxon>
        <taxon>Paracoccus</taxon>
    </lineage>
</organism>
<keyword evidence="3" id="KW-1185">Reference proteome</keyword>
<proteinExistence type="predicted"/>
<comment type="caution">
    <text evidence="2">The sequence shown here is derived from an EMBL/GenBank/DDBJ whole genome shotgun (WGS) entry which is preliminary data.</text>
</comment>
<name>A0ABT8DDV1_9RHOB</name>
<accession>A0ABT8DDV1</accession>
<evidence type="ECO:0000256" key="1">
    <source>
        <dbReference type="SAM" id="Phobius"/>
    </source>
</evidence>
<dbReference type="EMBL" id="JAUFRC010000001">
    <property type="protein sequence ID" value="MDN3713467.1"/>
    <property type="molecule type" value="Genomic_DNA"/>
</dbReference>
<reference evidence="3" key="1">
    <citation type="journal article" date="2019" name="Int. J. Syst. Evol. Microbiol.">
        <title>The Global Catalogue of Microorganisms (GCM) 10K type strain sequencing project: providing services to taxonomists for standard genome sequencing and annotation.</title>
        <authorList>
            <consortium name="The Broad Institute Genomics Platform"/>
            <consortium name="The Broad Institute Genome Sequencing Center for Infectious Disease"/>
            <person name="Wu L."/>
            <person name="Ma J."/>
        </authorList>
    </citation>
    <scope>NUCLEOTIDE SEQUENCE [LARGE SCALE GENOMIC DNA]</scope>
    <source>
        <strain evidence="3">CECT 8482</strain>
    </source>
</reference>
<evidence type="ECO:0000313" key="2">
    <source>
        <dbReference type="EMBL" id="MDN3713467.1"/>
    </source>
</evidence>
<keyword evidence="1" id="KW-0812">Transmembrane</keyword>
<feature type="transmembrane region" description="Helical" evidence="1">
    <location>
        <begin position="6"/>
        <end position="29"/>
    </location>
</feature>
<dbReference type="Proteomes" id="UP001243846">
    <property type="component" value="Unassembled WGS sequence"/>
</dbReference>
<gene>
    <name evidence="2" type="ORF">QWZ10_20080</name>
</gene>
<protein>
    <submittedName>
        <fullName evidence="2">Transporter small subunit</fullName>
    </submittedName>
</protein>
<sequence length="43" mass="5045">MSTTLLTIYVLIWPAIVAIVLWVLVSAFFKEWREARRDGRPLI</sequence>
<dbReference type="InterPro" id="IPR049820">
    <property type="entry name" value="Trnsprt_adja_ssu-like"/>
</dbReference>